<evidence type="ECO:0000313" key="1">
    <source>
        <dbReference type="EMBL" id="MEI6003350.1"/>
    </source>
</evidence>
<name>A0ABU8J6N6_9BURK</name>
<reference evidence="1 2" key="1">
    <citation type="journal article" date="2022" name="Arch. Microbiol.">
        <title>Paraburkholderia bengalensis sp. nov. isolated from roots of Oryza sativa, IR64.</title>
        <authorList>
            <person name="Nag P."/>
            <person name="Mondal N."/>
            <person name="Sarkar J."/>
            <person name="Das S."/>
        </authorList>
    </citation>
    <scope>NUCLEOTIDE SEQUENCE [LARGE SCALE GENOMIC DNA]</scope>
    <source>
        <strain evidence="1 2">IR64_4_BI</strain>
    </source>
</reference>
<evidence type="ECO:0008006" key="3">
    <source>
        <dbReference type="Google" id="ProtNLM"/>
    </source>
</evidence>
<comment type="caution">
    <text evidence="1">The sequence shown here is derived from an EMBL/GenBank/DDBJ whole genome shotgun (WGS) entry which is preliminary data.</text>
</comment>
<sequence>MSSHAMQPDASSSPPLSAGLLSEPTFPILTLDESRLTPALGYVFRKSWLYRHESLISMLWKFETANAPSGVVAARLMGLDVDPYQGIAPRRGAVDVRRLQESLGLPVETLQVALIDAVGRRRYSDVFRYCRPCLAHGYHSVVHQLEKLSVCPAHRRMLETKCWRCGRETPYRVNVQLLEARFHCANCYAGHGGAWKPENAEPMKPQHRRAFACRYLECCLG</sequence>
<protein>
    <recommendedName>
        <fullName evidence="3">TniQ protein</fullName>
    </recommendedName>
</protein>
<dbReference type="Proteomes" id="UP001386437">
    <property type="component" value="Unassembled WGS sequence"/>
</dbReference>
<organism evidence="1 2">
    <name type="scientific">Paraburkholderia bengalensis</name>
    <dbReference type="NCBI Taxonomy" id="2747562"/>
    <lineage>
        <taxon>Bacteria</taxon>
        <taxon>Pseudomonadati</taxon>
        <taxon>Pseudomonadota</taxon>
        <taxon>Betaproteobacteria</taxon>
        <taxon>Burkholderiales</taxon>
        <taxon>Burkholderiaceae</taxon>
        <taxon>Paraburkholderia</taxon>
    </lineage>
</organism>
<dbReference type="RefSeq" id="WP_336602887.1">
    <property type="nucleotide sequence ID" value="NZ_JACFYJ010000188.1"/>
</dbReference>
<dbReference type="EMBL" id="JACFYJ010000188">
    <property type="protein sequence ID" value="MEI6003350.1"/>
    <property type="molecule type" value="Genomic_DNA"/>
</dbReference>
<proteinExistence type="predicted"/>
<evidence type="ECO:0000313" key="2">
    <source>
        <dbReference type="Proteomes" id="UP001386437"/>
    </source>
</evidence>
<gene>
    <name evidence="1" type="ORF">H3V53_41635</name>
</gene>
<keyword evidence="2" id="KW-1185">Reference proteome</keyword>
<accession>A0ABU8J6N6</accession>